<keyword evidence="3" id="KW-1185">Reference proteome</keyword>
<dbReference type="KEGG" id="adu:107494555"/>
<feature type="compositionally biased region" description="Low complexity" evidence="1">
    <location>
        <begin position="74"/>
        <end position="86"/>
    </location>
</feature>
<reference evidence="4" key="2">
    <citation type="submission" date="2025-08" db="UniProtKB">
        <authorList>
            <consortium name="RefSeq"/>
        </authorList>
    </citation>
    <scope>IDENTIFICATION</scope>
    <source>
        <tissue evidence="4">Whole plant</tissue>
    </source>
</reference>
<accession>A0A6P4DN37</accession>
<dbReference type="RefSeq" id="XP_015971088.1">
    <property type="nucleotide sequence ID" value="XM_016115602.2"/>
</dbReference>
<keyword evidence="2" id="KW-1133">Transmembrane helix</keyword>
<sequence length="258" mass="28620">MTKLSARNSSAILLRTLVLTIFIAKNILSVVAVDTGRLVPPPRHSSPSRGRPEPKERESCARRRRYHRPVELASPSSPSRSSSSRPWRFVNREKTRRFVQSRHGKGRRHQAQLPSPPFVPLSCAARSVAITRKETERTDREGIAGRFRCCWNSAAAAAAAMAVAPLLPRNATAATEIHCREGFLSWLSFLLSFQNLFHHCMFVIVVVAGVLVAAVAWDGCQCCCKTDLATATVLFLLNCCVCRKSDQGLRFRLLLVLG</sequence>
<evidence type="ECO:0000256" key="1">
    <source>
        <dbReference type="SAM" id="MobiDB-lite"/>
    </source>
</evidence>
<dbReference type="AlphaFoldDB" id="A0A6P4DN37"/>
<keyword evidence="2" id="KW-0472">Membrane</keyword>
<feature type="transmembrane region" description="Helical" evidence="2">
    <location>
        <begin position="12"/>
        <end position="33"/>
    </location>
</feature>
<evidence type="ECO:0000256" key="2">
    <source>
        <dbReference type="SAM" id="Phobius"/>
    </source>
</evidence>
<evidence type="ECO:0000313" key="3">
    <source>
        <dbReference type="Proteomes" id="UP000515211"/>
    </source>
</evidence>
<organism evidence="3 4">
    <name type="scientific">Arachis duranensis</name>
    <name type="common">Wild peanut</name>
    <dbReference type="NCBI Taxonomy" id="130453"/>
    <lineage>
        <taxon>Eukaryota</taxon>
        <taxon>Viridiplantae</taxon>
        <taxon>Streptophyta</taxon>
        <taxon>Embryophyta</taxon>
        <taxon>Tracheophyta</taxon>
        <taxon>Spermatophyta</taxon>
        <taxon>Magnoliopsida</taxon>
        <taxon>eudicotyledons</taxon>
        <taxon>Gunneridae</taxon>
        <taxon>Pentapetalae</taxon>
        <taxon>rosids</taxon>
        <taxon>fabids</taxon>
        <taxon>Fabales</taxon>
        <taxon>Fabaceae</taxon>
        <taxon>Papilionoideae</taxon>
        <taxon>50 kb inversion clade</taxon>
        <taxon>dalbergioids sensu lato</taxon>
        <taxon>Dalbergieae</taxon>
        <taxon>Pterocarpus clade</taxon>
        <taxon>Arachis</taxon>
    </lineage>
</organism>
<gene>
    <name evidence="4" type="primary">LOC107494555</name>
</gene>
<reference evidence="3" key="1">
    <citation type="journal article" date="2016" name="Nat. Genet.">
        <title>The genome sequences of Arachis duranensis and Arachis ipaensis, the diploid ancestors of cultivated peanut.</title>
        <authorList>
            <person name="Bertioli D.J."/>
            <person name="Cannon S.B."/>
            <person name="Froenicke L."/>
            <person name="Huang G."/>
            <person name="Farmer A.D."/>
            <person name="Cannon E.K."/>
            <person name="Liu X."/>
            <person name="Gao D."/>
            <person name="Clevenger J."/>
            <person name="Dash S."/>
            <person name="Ren L."/>
            <person name="Moretzsohn M.C."/>
            <person name="Shirasawa K."/>
            <person name="Huang W."/>
            <person name="Vidigal B."/>
            <person name="Abernathy B."/>
            <person name="Chu Y."/>
            <person name="Niederhuth C.E."/>
            <person name="Umale P."/>
            <person name="Araujo A.C."/>
            <person name="Kozik A."/>
            <person name="Kim K.D."/>
            <person name="Burow M.D."/>
            <person name="Varshney R.K."/>
            <person name="Wang X."/>
            <person name="Zhang X."/>
            <person name="Barkley N."/>
            <person name="Guimaraes P.M."/>
            <person name="Isobe S."/>
            <person name="Guo B."/>
            <person name="Liao B."/>
            <person name="Stalker H.T."/>
            <person name="Schmitz R.J."/>
            <person name="Scheffler B.E."/>
            <person name="Leal-Bertioli S.C."/>
            <person name="Xun X."/>
            <person name="Jackson S.A."/>
            <person name="Michelmore R."/>
            <person name="Ozias-Akins P."/>
        </authorList>
    </citation>
    <scope>NUCLEOTIDE SEQUENCE [LARGE SCALE GENOMIC DNA]</scope>
    <source>
        <strain evidence="3">cv. V14167</strain>
    </source>
</reference>
<name>A0A6P4DN37_ARADU</name>
<proteinExistence type="predicted"/>
<dbReference type="GeneID" id="107494555"/>
<dbReference type="Proteomes" id="UP000515211">
    <property type="component" value="Chromosome 6"/>
</dbReference>
<keyword evidence="2" id="KW-0812">Transmembrane</keyword>
<feature type="compositionally biased region" description="Basic and acidic residues" evidence="1">
    <location>
        <begin position="50"/>
        <end position="61"/>
    </location>
</feature>
<feature type="transmembrane region" description="Helical" evidence="2">
    <location>
        <begin position="196"/>
        <end position="217"/>
    </location>
</feature>
<feature type="region of interest" description="Disordered" evidence="1">
    <location>
        <begin position="37"/>
        <end position="87"/>
    </location>
</feature>
<protein>
    <submittedName>
        <fullName evidence="4">Uncharacterized protein LOC107494555</fullName>
    </submittedName>
</protein>
<evidence type="ECO:0000313" key="4">
    <source>
        <dbReference type="RefSeq" id="XP_015971088.1"/>
    </source>
</evidence>